<dbReference type="InterPro" id="IPR011990">
    <property type="entry name" value="TPR-like_helical_dom_sf"/>
</dbReference>
<evidence type="ECO:0008006" key="3">
    <source>
        <dbReference type="Google" id="ProtNLM"/>
    </source>
</evidence>
<proteinExistence type="predicted"/>
<feature type="repeat" description="TPR" evidence="1">
    <location>
        <begin position="135"/>
        <end position="168"/>
    </location>
</feature>
<dbReference type="EMBL" id="MK072384">
    <property type="protein sequence ID" value="AYV82817.1"/>
    <property type="molecule type" value="Genomic_DNA"/>
</dbReference>
<evidence type="ECO:0000313" key="2">
    <source>
        <dbReference type="EMBL" id="AYV82817.1"/>
    </source>
</evidence>
<dbReference type="Pfam" id="PF13181">
    <property type="entry name" value="TPR_8"/>
    <property type="match status" value="1"/>
</dbReference>
<accession>A0A3G5A6E9</accession>
<sequence length="247" mass="28416">MRRKKLNWNHVRGFDREIYFYFMGEKKELDVEGIVRLWKLYESRGEYEMMIDCCLKGVAAGHVESMKRAGIYFRDKKRHSKAIEMYEMAVNLGDVASLSAIGQIYSEDLQNYEAALKWYLRRIDGKDGGSGKNVATAYWNSGQMYSKIENFSDAIEYVFKAFQLYSEDKDKKECLESIKAIIYIMPADKLVEHFLTNGKQANKIIELEAKIASLQTELDFRPGGEAEKSLAEHFYGIAAKTDSVGQK</sequence>
<reference evidence="2" key="1">
    <citation type="submission" date="2018-10" db="EMBL/GenBank/DDBJ databases">
        <title>Hidden diversity of soil giant viruses.</title>
        <authorList>
            <person name="Schulz F."/>
            <person name="Alteio L."/>
            <person name="Goudeau D."/>
            <person name="Ryan E.M."/>
            <person name="Malmstrom R.R."/>
            <person name="Blanchard J."/>
            <person name="Woyke T."/>
        </authorList>
    </citation>
    <scope>NUCLEOTIDE SEQUENCE</scope>
    <source>
        <strain evidence="2">HYV1</strain>
    </source>
</reference>
<protein>
    <recommendedName>
        <fullName evidence="3">Tetratricopeptide repeat protein</fullName>
    </recommendedName>
</protein>
<gene>
    <name evidence="2" type="ORF">Hyperionvirus2_185</name>
</gene>
<dbReference type="Pfam" id="PF13176">
    <property type="entry name" value="TPR_7"/>
    <property type="match status" value="1"/>
</dbReference>
<keyword evidence="1" id="KW-0802">TPR repeat</keyword>
<dbReference type="SUPFAM" id="SSF81901">
    <property type="entry name" value="HCP-like"/>
    <property type="match status" value="1"/>
</dbReference>
<dbReference type="InterPro" id="IPR019734">
    <property type="entry name" value="TPR_rpt"/>
</dbReference>
<dbReference type="SMART" id="SM00028">
    <property type="entry name" value="TPR"/>
    <property type="match status" value="2"/>
</dbReference>
<dbReference type="PROSITE" id="PS50005">
    <property type="entry name" value="TPR"/>
    <property type="match status" value="1"/>
</dbReference>
<evidence type="ECO:0000256" key="1">
    <source>
        <dbReference type="PROSITE-ProRule" id="PRU00339"/>
    </source>
</evidence>
<dbReference type="Gene3D" id="1.25.40.10">
    <property type="entry name" value="Tetratricopeptide repeat domain"/>
    <property type="match status" value="1"/>
</dbReference>
<organism evidence="2">
    <name type="scientific">Hyperionvirus sp</name>
    <dbReference type="NCBI Taxonomy" id="2487770"/>
    <lineage>
        <taxon>Viruses</taxon>
        <taxon>Varidnaviria</taxon>
        <taxon>Bamfordvirae</taxon>
        <taxon>Nucleocytoviricota</taxon>
        <taxon>Megaviricetes</taxon>
        <taxon>Imitervirales</taxon>
        <taxon>Mimiviridae</taxon>
        <taxon>Klosneuvirinae</taxon>
    </lineage>
</organism>
<name>A0A3G5A6E9_9VIRU</name>